<keyword evidence="3" id="KW-0804">Transcription</keyword>
<dbReference type="SUPFAM" id="SSF46689">
    <property type="entry name" value="Homeodomain-like"/>
    <property type="match status" value="2"/>
</dbReference>
<dbReference type="GeneID" id="72460642"/>
<dbReference type="Pfam" id="PF02311">
    <property type="entry name" value="AraC_binding"/>
    <property type="match status" value="1"/>
</dbReference>
<proteinExistence type="predicted"/>
<organism evidence="5 6">
    <name type="scientific">Lentilactobacillus buchneri DSM 20057</name>
    <dbReference type="NCBI Taxonomy" id="1423728"/>
    <lineage>
        <taxon>Bacteria</taxon>
        <taxon>Bacillati</taxon>
        <taxon>Bacillota</taxon>
        <taxon>Bacilli</taxon>
        <taxon>Lactobacillales</taxon>
        <taxon>Lactobacillaceae</taxon>
        <taxon>Lentilactobacillus</taxon>
    </lineage>
</organism>
<dbReference type="SUPFAM" id="SSF51215">
    <property type="entry name" value="Regulatory protein AraC"/>
    <property type="match status" value="1"/>
</dbReference>
<evidence type="ECO:0000256" key="3">
    <source>
        <dbReference type="ARBA" id="ARBA00023163"/>
    </source>
</evidence>
<name>A0A4R5NTT4_LENBU</name>
<evidence type="ECO:0000256" key="1">
    <source>
        <dbReference type="ARBA" id="ARBA00023015"/>
    </source>
</evidence>
<protein>
    <recommendedName>
        <fullName evidence="4">HTH araC/xylS-type domain-containing protein</fullName>
    </recommendedName>
</protein>
<dbReference type="InterPro" id="IPR009057">
    <property type="entry name" value="Homeodomain-like_sf"/>
</dbReference>
<dbReference type="InterPro" id="IPR020449">
    <property type="entry name" value="Tscrpt_reg_AraC-type_HTH"/>
</dbReference>
<evidence type="ECO:0000313" key="6">
    <source>
        <dbReference type="Proteomes" id="UP000295181"/>
    </source>
</evidence>
<sequence>MRIAFSNLNDTMPISCESIGYHWRQYPIYRPNGYRFFHWLQTESSSGTVKIDGQQIHLLPNSGILIRPTVPHSYSADSDAKEWDTAYITFYGPLANYLVNYLDVEDYRVFEDLPENITNFIQSNYRAFINNTIADQANQSVLIYRYLLLLHQMDIVHGQQSKSDPIVNRITSFLESNYQFNITNQSISNITGLSIPYQTNIFRQKYGVTPLQYLFDYRIRQAAYLLVTRKDLQVQEVSEQVGFPDTSRFINAFRNFYGVTPKQYSKTAYQGNN</sequence>
<evidence type="ECO:0000256" key="2">
    <source>
        <dbReference type="ARBA" id="ARBA00023125"/>
    </source>
</evidence>
<dbReference type="PANTHER" id="PTHR43280:SF2">
    <property type="entry name" value="HTH-TYPE TRANSCRIPTIONAL REGULATOR EXSA"/>
    <property type="match status" value="1"/>
</dbReference>
<dbReference type="GO" id="GO:0003700">
    <property type="term" value="F:DNA-binding transcription factor activity"/>
    <property type="evidence" value="ECO:0007669"/>
    <property type="project" value="InterPro"/>
</dbReference>
<dbReference type="AlphaFoldDB" id="A0A4R5NTT4"/>
<gene>
    <name evidence="5" type="ORF">C5L32_000866</name>
</gene>
<dbReference type="InterPro" id="IPR018062">
    <property type="entry name" value="HTH_AraC-typ_CS"/>
</dbReference>
<keyword evidence="1" id="KW-0805">Transcription regulation</keyword>
<evidence type="ECO:0000313" key="5">
    <source>
        <dbReference type="EMBL" id="TDG80340.1"/>
    </source>
</evidence>
<accession>A0A4R5NTT4</accession>
<reference evidence="5 6" key="1">
    <citation type="journal article" date="2019" name="Appl. Microbiol. Biotechnol.">
        <title>Uncovering carbohydrate metabolism through a genotype-phenotype association study of 56 lactic acid bacteria genomes.</title>
        <authorList>
            <person name="Buron-Moles G."/>
            <person name="Chailyan A."/>
            <person name="Dolejs I."/>
            <person name="Forster J."/>
            <person name="Miks M.H."/>
        </authorList>
    </citation>
    <scope>NUCLEOTIDE SEQUENCE [LARGE SCALE GENOMIC DNA]</scope>
    <source>
        <strain evidence="5 6">ATCC 4005</strain>
    </source>
</reference>
<dbReference type="PANTHER" id="PTHR43280">
    <property type="entry name" value="ARAC-FAMILY TRANSCRIPTIONAL REGULATOR"/>
    <property type="match status" value="1"/>
</dbReference>
<comment type="caution">
    <text evidence="5">The sequence shown here is derived from an EMBL/GenBank/DDBJ whole genome shotgun (WGS) entry which is preliminary data.</text>
</comment>
<dbReference type="PRINTS" id="PR00032">
    <property type="entry name" value="HTHARAC"/>
</dbReference>
<keyword evidence="2" id="KW-0238">DNA-binding</keyword>
<dbReference type="RefSeq" id="WP_056938968.1">
    <property type="nucleotide sequence ID" value="NZ_AZDM01000019.1"/>
</dbReference>
<dbReference type="InterPro" id="IPR003313">
    <property type="entry name" value="AraC-bd"/>
</dbReference>
<dbReference type="GO" id="GO:0043565">
    <property type="term" value="F:sequence-specific DNA binding"/>
    <property type="evidence" value="ECO:0007669"/>
    <property type="project" value="InterPro"/>
</dbReference>
<dbReference type="Proteomes" id="UP000295181">
    <property type="component" value="Unassembled WGS sequence"/>
</dbReference>
<feature type="domain" description="HTH araC/xylS-type" evidence="4">
    <location>
        <begin position="168"/>
        <end position="267"/>
    </location>
</feature>
<evidence type="ECO:0000259" key="4">
    <source>
        <dbReference type="PROSITE" id="PS01124"/>
    </source>
</evidence>
<dbReference type="SMART" id="SM00342">
    <property type="entry name" value="HTH_ARAC"/>
    <property type="match status" value="1"/>
</dbReference>
<dbReference type="PROSITE" id="PS01124">
    <property type="entry name" value="HTH_ARAC_FAMILY_2"/>
    <property type="match status" value="1"/>
</dbReference>
<dbReference type="PROSITE" id="PS00041">
    <property type="entry name" value="HTH_ARAC_FAMILY_1"/>
    <property type="match status" value="1"/>
</dbReference>
<dbReference type="Gene3D" id="2.60.120.280">
    <property type="entry name" value="Regulatory protein AraC"/>
    <property type="match status" value="1"/>
</dbReference>
<dbReference type="EMBL" id="PUFP01000017">
    <property type="protein sequence ID" value="TDG80340.1"/>
    <property type="molecule type" value="Genomic_DNA"/>
</dbReference>
<dbReference type="Gene3D" id="1.10.10.60">
    <property type="entry name" value="Homeodomain-like"/>
    <property type="match status" value="2"/>
</dbReference>
<dbReference type="Pfam" id="PF12833">
    <property type="entry name" value="HTH_18"/>
    <property type="match status" value="1"/>
</dbReference>
<dbReference type="InterPro" id="IPR037923">
    <property type="entry name" value="HTH-like"/>
</dbReference>
<dbReference type="InterPro" id="IPR018060">
    <property type="entry name" value="HTH_AraC"/>
</dbReference>